<dbReference type="PANTHER" id="PTHR31205:SF39">
    <property type="entry name" value="OS08G0164400 PROTEIN"/>
    <property type="match status" value="1"/>
</dbReference>
<reference evidence="2 3" key="1">
    <citation type="submission" date="2012-08" db="EMBL/GenBank/DDBJ databases">
        <title>Oryza genome evolution.</title>
        <authorList>
            <person name="Wing R.A."/>
        </authorList>
    </citation>
    <scope>NUCLEOTIDE SEQUENCE</scope>
</reference>
<dbReference type="AlphaFoldDB" id="A0A0D9X4R5"/>
<keyword evidence="3" id="KW-1185">Reference proteome</keyword>
<dbReference type="SUPFAM" id="SSF50405">
    <property type="entry name" value="Actin-crosslinking proteins"/>
    <property type="match status" value="1"/>
</dbReference>
<evidence type="ECO:0000313" key="3">
    <source>
        <dbReference type="Proteomes" id="UP000032180"/>
    </source>
</evidence>
<dbReference type="InterPro" id="IPR008999">
    <property type="entry name" value="Actin-crosslinking"/>
</dbReference>
<dbReference type="Gramene" id="LPERR08G03880.1">
    <property type="protein sequence ID" value="LPERR08G03880.1"/>
    <property type="gene ID" value="LPERR08G03880"/>
</dbReference>
<protein>
    <recommendedName>
        <fullName evidence="1">DUF569 domain-containing protein</fullName>
    </recommendedName>
</protein>
<organism evidence="2 3">
    <name type="scientific">Leersia perrieri</name>
    <dbReference type="NCBI Taxonomy" id="77586"/>
    <lineage>
        <taxon>Eukaryota</taxon>
        <taxon>Viridiplantae</taxon>
        <taxon>Streptophyta</taxon>
        <taxon>Embryophyta</taxon>
        <taxon>Tracheophyta</taxon>
        <taxon>Spermatophyta</taxon>
        <taxon>Magnoliopsida</taxon>
        <taxon>Liliopsida</taxon>
        <taxon>Poales</taxon>
        <taxon>Poaceae</taxon>
        <taxon>BOP clade</taxon>
        <taxon>Oryzoideae</taxon>
        <taxon>Oryzeae</taxon>
        <taxon>Oryzinae</taxon>
        <taxon>Leersia</taxon>
    </lineage>
</organism>
<dbReference type="InterPro" id="IPR007679">
    <property type="entry name" value="DUF569"/>
</dbReference>
<evidence type="ECO:0000259" key="1">
    <source>
        <dbReference type="Pfam" id="PF04601"/>
    </source>
</evidence>
<sequence length="177" mass="19206">MEFLQGVEFVRLRSYEHESYAMAGEDGRSVYLAGAHDLDTAPRNTVWAVEPLLNAGTLYVLFRGPYGRYLGAPVAGGGGCFPALSCCSSLDAAAQLDRGGEAVRPIMWRPIRCGNGVVNLRDGEDRYLRGNESSLLTLLGCGGDSVSVDGDINDDKTLRWELVAVPRTHDMPELPIM</sequence>
<dbReference type="HOGENOM" id="CLU_1520030_0_0_1"/>
<reference evidence="2" key="3">
    <citation type="submission" date="2015-04" db="UniProtKB">
        <authorList>
            <consortium name="EnsemblPlants"/>
        </authorList>
    </citation>
    <scope>IDENTIFICATION</scope>
</reference>
<evidence type="ECO:0000313" key="2">
    <source>
        <dbReference type="EnsemblPlants" id="LPERR08G03880.1"/>
    </source>
</evidence>
<name>A0A0D9X4R5_9ORYZ</name>
<accession>A0A0D9X4R5</accession>
<dbReference type="EnsemblPlants" id="LPERR08G03880.1">
    <property type="protein sequence ID" value="LPERR08G03880.1"/>
    <property type="gene ID" value="LPERR08G03880"/>
</dbReference>
<proteinExistence type="predicted"/>
<dbReference type="STRING" id="77586.A0A0D9X4R5"/>
<reference evidence="3" key="2">
    <citation type="submission" date="2013-12" db="EMBL/GenBank/DDBJ databases">
        <authorList>
            <person name="Yu Y."/>
            <person name="Lee S."/>
            <person name="de Baynast K."/>
            <person name="Wissotski M."/>
            <person name="Liu L."/>
            <person name="Talag J."/>
            <person name="Goicoechea J."/>
            <person name="Angelova A."/>
            <person name="Jetty R."/>
            <person name="Kudrna D."/>
            <person name="Golser W."/>
            <person name="Rivera L."/>
            <person name="Zhang J."/>
            <person name="Wing R."/>
        </authorList>
    </citation>
    <scope>NUCLEOTIDE SEQUENCE</scope>
</reference>
<feature type="domain" description="DUF569" evidence="1">
    <location>
        <begin position="1"/>
        <end position="72"/>
    </location>
</feature>
<dbReference type="Pfam" id="PF04601">
    <property type="entry name" value="DUF569"/>
    <property type="match status" value="1"/>
</dbReference>
<dbReference type="PANTHER" id="PTHR31205">
    <property type="entry name" value="ACTIN CROSS-LINKING PROTEIN (DUF569)"/>
    <property type="match status" value="1"/>
</dbReference>
<dbReference type="Proteomes" id="UP000032180">
    <property type="component" value="Chromosome 8"/>
</dbReference>